<dbReference type="InterPro" id="IPR011009">
    <property type="entry name" value="Kinase-like_dom_sf"/>
</dbReference>
<comment type="similarity">
    <text evidence="3 15">Belongs to the protein kinase superfamily. KdkA/RfaP family.</text>
</comment>
<keyword evidence="10 15" id="KW-0067">ATP-binding</keyword>
<evidence type="ECO:0000256" key="1">
    <source>
        <dbReference type="ARBA" id="ARBA00004515"/>
    </source>
</evidence>
<gene>
    <name evidence="15 17" type="primary">kdkA</name>
    <name evidence="17" type="ORF">HMF8227_00049</name>
</gene>
<evidence type="ECO:0000256" key="3">
    <source>
        <dbReference type="ARBA" id="ARBA00010327"/>
    </source>
</evidence>
<evidence type="ECO:0000313" key="18">
    <source>
        <dbReference type="Proteomes" id="UP000245728"/>
    </source>
</evidence>
<dbReference type="AlphaFoldDB" id="A0A2S2E0L6"/>
<evidence type="ECO:0000256" key="11">
    <source>
        <dbReference type="ARBA" id="ARBA00022985"/>
    </source>
</evidence>
<accession>A0A2S2E0L6</accession>
<proteinExistence type="inferred from homology"/>
<evidence type="ECO:0000256" key="4">
    <source>
        <dbReference type="ARBA" id="ARBA00011988"/>
    </source>
</evidence>
<keyword evidence="5 15" id="KW-1003">Cell membrane</keyword>
<comment type="pathway">
    <text evidence="2 15">Bacterial outer membrane biogenesis; LPS core biosynthesis.</text>
</comment>
<organism evidence="17 18">
    <name type="scientific">Saliniradius amylolyticus</name>
    <dbReference type="NCBI Taxonomy" id="2183582"/>
    <lineage>
        <taxon>Bacteria</taxon>
        <taxon>Pseudomonadati</taxon>
        <taxon>Pseudomonadota</taxon>
        <taxon>Gammaproteobacteria</taxon>
        <taxon>Alteromonadales</taxon>
        <taxon>Alteromonadaceae</taxon>
        <taxon>Saliniradius</taxon>
    </lineage>
</organism>
<keyword evidence="8 15" id="KW-0547">Nucleotide-binding</keyword>
<evidence type="ECO:0000259" key="16">
    <source>
        <dbReference type="PROSITE" id="PS50011"/>
    </source>
</evidence>
<evidence type="ECO:0000256" key="5">
    <source>
        <dbReference type="ARBA" id="ARBA00022475"/>
    </source>
</evidence>
<dbReference type="InterPro" id="IPR022826">
    <property type="entry name" value="KDO_kinase"/>
</dbReference>
<dbReference type="UniPathway" id="UPA00958"/>
<keyword evidence="12 15" id="KW-0472">Membrane</keyword>
<keyword evidence="6 15" id="KW-0997">Cell inner membrane</keyword>
<dbReference type="Proteomes" id="UP000245728">
    <property type="component" value="Chromosome"/>
</dbReference>
<evidence type="ECO:0000256" key="15">
    <source>
        <dbReference type="HAMAP-Rule" id="MF_00521"/>
    </source>
</evidence>
<keyword evidence="18" id="KW-1185">Reference proteome</keyword>
<evidence type="ECO:0000256" key="10">
    <source>
        <dbReference type="ARBA" id="ARBA00022840"/>
    </source>
</evidence>
<evidence type="ECO:0000256" key="13">
    <source>
        <dbReference type="ARBA" id="ARBA00029511"/>
    </source>
</evidence>
<evidence type="ECO:0000256" key="12">
    <source>
        <dbReference type="ARBA" id="ARBA00023136"/>
    </source>
</evidence>
<comment type="catalytic activity">
    <reaction evidence="14 15">
        <text>an alpha-Kdo-(2-&gt;6)-lipid IVA + ATP = a 4-O-phospho-alpha-Kdo-(2-&gt;6)-lipid IVA + ADP + H(+)</text>
        <dbReference type="Rhea" id="RHEA:74271"/>
        <dbReference type="ChEBI" id="CHEBI:15378"/>
        <dbReference type="ChEBI" id="CHEBI:30616"/>
        <dbReference type="ChEBI" id="CHEBI:176428"/>
        <dbReference type="ChEBI" id="CHEBI:193140"/>
        <dbReference type="ChEBI" id="CHEBI:456216"/>
        <dbReference type="EC" id="2.7.1.166"/>
    </reaction>
</comment>
<dbReference type="PROSITE" id="PS50011">
    <property type="entry name" value="PROTEIN_KINASE_DOM"/>
    <property type="match status" value="1"/>
</dbReference>
<keyword evidence="9 15" id="KW-0418">Kinase</keyword>
<comment type="subcellular location">
    <subcellularLocation>
        <location evidence="1 15">Cell inner membrane</location>
        <topology evidence="1 15">Peripheral membrane protein</topology>
        <orientation evidence="1 15">Cytoplasmic side</orientation>
    </subcellularLocation>
</comment>
<keyword evidence="7 15" id="KW-0808">Transferase</keyword>
<evidence type="ECO:0000256" key="6">
    <source>
        <dbReference type="ARBA" id="ARBA00022519"/>
    </source>
</evidence>
<feature type="active site" evidence="15">
    <location>
        <position position="180"/>
    </location>
</feature>
<dbReference type="GO" id="GO:0005886">
    <property type="term" value="C:plasma membrane"/>
    <property type="evidence" value="ECO:0007669"/>
    <property type="project" value="UniProtKB-SubCell"/>
</dbReference>
<sequence>MGNLPQNIVTMTRICTQTAKPHYFLFDREQIDSMSAQLFTPDFWRERGKLKGQASGRGTTVFVQAKEHTRWALRHFHRGGMVGKLLTDQYLFTGLERSRPWREFYLLYQLRKQGLNVPKPVAAHVEKRGLTYCADLITELIPKCQDLHQILSQRPLTGEEWQRVGAAIATLHRHQVYHHDLNIRNIMMDQDGQVWIIDFDRCYIRSGEQWKQEPINRLKRSLQKASTGEHGFNWGSTDWELLQEGLD</sequence>
<dbReference type="GO" id="GO:0004672">
    <property type="term" value="F:protein kinase activity"/>
    <property type="evidence" value="ECO:0007669"/>
    <property type="project" value="InterPro"/>
</dbReference>
<dbReference type="InterPro" id="IPR000719">
    <property type="entry name" value="Prot_kinase_dom"/>
</dbReference>
<dbReference type="RefSeq" id="WP_109338260.1">
    <property type="nucleotide sequence ID" value="NZ_CP029347.1"/>
</dbReference>
<dbReference type="SUPFAM" id="SSF56112">
    <property type="entry name" value="Protein kinase-like (PK-like)"/>
    <property type="match status" value="1"/>
</dbReference>
<comment type="function">
    <text evidence="15">Catalyzes the ATP-dependent phosphorylation of the 3-deoxy-D-manno-octulosonic acid (Kdo) residue in Kdo-lipid IV(A) at the 4-OH position.</text>
</comment>
<reference evidence="17 18" key="1">
    <citation type="submission" date="2018-05" db="EMBL/GenBank/DDBJ databases">
        <title>Salinimonas sp. HMF8227 Genome sequencing and assembly.</title>
        <authorList>
            <person name="Kang H."/>
            <person name="Kang J."/>
            <person name="Cha I."/>
            <person name="Kim H."/>
            <person name="Joh K."/>
        </authorList>
    </citation>
    <scope>NUCLEOTIDE SEQUENCE [LARGE SCALE GENOMIC DNA]</scope>
    <source>
        <strain evidence="17 18">HMF8227</strain>
    </source>
</reference>
<feature type="domain" description="Protein kinase" evidence="16">
    <location>
        <begin position="49"/>
        <end position="247"/>
    </location>
</feature>
<dbReference type="KEGG" id="salh:HMF8227_00049"/>
<keyword evidence="11 15" id="KW-0448">Lipopolysaccharide biosynthesis</keyword>
<dbReference type="NCBIfam" id="NF002475">
    <property type="entry name" value="PRK01723.1"/>
    <property type="match status" value="1"/>
</dbReference>
<evidence type="ECO:0000256" key="7">
    <source>
        <dbReference type="ARBA" id="ARBA00022679"/>
    </source>
</evidence>
<name>A0A2S2E0L6_9ALTE</name>
<dbReference type="Gene3D" id="1.10.510.10">
    <property type="entry name" value="Transferase(Phosphotransferase) domain 1"/>
    <property type="match status" value="1"/>
</dbReference>
<evidence type="ECO:0000256" key="9">
    <source>
        <dbReference type="ARBA" id="ARBA00022777"/>
    </source>
</evidence>
<evidence type="ECO:0000313" key="17">
    <source>
        <dbReference type="EMBL" id="AWL10557.1"/>
    </source>
</evidence>
<dbReference type="EC" id="2.7.1.166" evidence="4 15"/>
<evidence type="ECO:0000256" key="14">
    <source>
        <dbReference type="ARBA" id="ARBA00034417"/>
    </source>
</evidence>
<dbReference type="EMBL" id="CP029347">
    <property type="protein sequence ID" value="AWL10557.1"/>
    <property type="molecule type" value="Genomic_DNA"/>
</dbReference>
<dbReference type="HAMAP" id="MF_00521">
    <property type="entry name" value="KDO_kinase"/>
    <property type="match status" value="1"/>
</dbReference>
<dbReference type="GO" id="GO:0005524">
    <property type="term" value="F:ATP binding"/>
    <property type="evidence" value="ECO:0007669"/>
    <property type="project" value="UniProtKB-UniRule"/>
</dbReference>
<dbReference type="Pfam" id="PF06293">
    <property type="entry name" value="Kdo"/>
    <property type="match status" value="1"/>
</dbReference>
<evidence type="ECO:0000256" key="8">
    <source>
        <dbReference type="ARBA" id="ARBA00022741"/>
    </source>
</evidence>
<protein>
    <recommendedName>
        <fullName evidence="13 15">3-deoxy-D-manno-octulosonic acid kinase</fullName>
        <shortName evidence="15">Kdo kinase</shortName>
        <ecNumber evidence="4 15">2.7.1.166</ecNumber>
    </recommendedName>
</protein>
<dbReference type="GO" id="GO:0009244">
    <property type="term" value="P:lipopolysaccharide core region biosynthetic process"/>
    <property type="evidence" value="ECO:0007669"/>
    <property type="project" value="UniProtKB-UniRule"/>
</dbReference>
<evidence type="ECO:0000256" key="2">
    <source>
        <dbReference type="ARBA" id="ARBA00004713"/>
    </source>
</evidence>
<dbReference type="OrthoDB" id="6854449at2"/>